<keyword evidence="8" id="KW-1185">Reference proteome</keyword>
<dbReference type="Gene3D" id="3.40.640.10">
    <property type="entry name" value="Type I PLP-dependent aspartate aminotransferase-like (Major domain)"/>
    <property type="match status" value="1"/>
</dbReference>
<reference evidence="7 8" key="1">
    <citation type="journal article" date="2014" name="Nature">
        <title>The genome of the recently domesticated crop plant sugar beet (Beta vulgaris).</title>
        <authorList>
            <person name="Dohm J.C."/>
            <person name="Minoche A.E."/>
            <person name="Holtgrawe D."/>
            <person name="Capella-Gutierrez S."/>
            <person name="Zakrzewski F."/>
            <person name="Tafer H."/>
            <person name="Rupp O."/>
            <person name="Sorensen T.R."/>
            <person name="Stracke R."/>
            <person name="Reinhardt R."/>
            <person name="Goesmann A."/>
            <person name="Kraft T."/>
            <person name="Schulz B."/>
            <person name="Stadler P.F."/>
            <person name="Schmidt T."/>
            <person name="Gabaldon T."/>
            <person name="Lehrach H."/>
            <person name="Weisshaar B."/>
            <person name="Himmelbauer H."/>
        </authorList>
    </citation>
    <scope>NUCLEOTIDE SEQUENCE [LARGE SCALE GENOMIC DNA]</scope>
    <source>
        <tissue evidence="7">Taproot</tissue>
    </source>
</reference>
<evidence type="ECO:0000256" key="4">
    <source>
        <dbReference type="PIRNR" id="PIRNR000517"/>
    </source>
</evidence>
<dbReference type="InterPro" id="IPR015424">
    <property type="entry name" value="PyrdxlP-dep_Trfase"/>
</dbReference>
<protein>
    <recommendedName>
        <fullName evidence="6">Aminotransferase class I/classII large domain-containing protein</fullName>
    </recommendedName>
</protein>
<dbReference type="Proteomes" id="UP000035740">
    <property type="component" value="Unassembled WGS sequence"/>
</dbReference>
<evidence type="ECO:0000256" key="2">
    <source>
        <dbReference type="ARBA" id="ARBA00007441"/>
    </source>
</evidence>
<dbReference type="KEGG" id="bvg:104883286"/>
<dbReference type="NCBIfam" id="TIGR01265">
    <property type="entry name" value="tyr_nico_aTase"/>
    <property type="match status" value="1"/>
</dbReference>
<dbReference type="Gramene" id="KMS96368">
    <property type="protein sequence ID" value="KMS96368"/>
    <property type="gene ID" value="BVRB_9g225780"/>
</dbReference>
<organism evidence="7 8">
    <name type="scientific">Beta vulgaris subsp. vulgaris</name>
    <name type="common">Beet</name>
    <dbReference type="NCBI Taxonomy" id="3555"/>
    <lineage>
        <taxon>Eukaryota</taxon>
        <taxon>Viridiplantae</taxon>
        <taxon>Streptophyta</taxon>
        <taxon>Embryophyta</taxon>
        <taxon>Tracheophyta</taxon>
        <taxon>Spermatophyta</taxon>
        <taxon>Magnoliopsida</taxon>
        <taxon>eudicotyledons</taxon>
        <taxon>Gunneridae</taxon>
        <taxon>Pentapetalae</taxon>
        <taxon>Caryophyllales</taxon>
        <taxon>Chenopodiaceae</taxon>
        <taxon>Betoideae</taxon>
        <taxon>Beta</taxon>
    </lineage>
</organism>
<dbReference type="PANTHER" id="PTHR45744:SF11">
    <property type="entry name" value="TYROSINE AMINOTRANSFERASE"/>
    <property type="match status" value="1"/>
</dbReference>
<evidence type="ECO:0000256" key="1">
    <source>
        <dbReference type="ARBA" id="ARBA00001933"/>
    </source>
</evidence>
<dbReference type="GO" id="GO:0004838">
    <property type="term" value="F:L-tyrosine-2-oxoglutarate transaminase activity"/>
    <property type="evidence" value="ECO:0007669"/>
    <property type="project" value="TreeGrafter"/>
</dbReference>
<evidence type="ECO:0000256" key="5">
    <source>
        <dbReference type="PIRSR" id="PIRSR000517-1"/>
    </source>
</evidence>
<feature type="domain" description="Aminotransferase class I/classII large" evidence="6">
    <location>
        <begin position="52"/>
        <end position="415"/>
    </location>
</feature>
<evidence type="ECO:0000259" key="6">
    <source>
        <dbReference type="Pfam" id="PF00155"/>
    </source>
</evidence>
<dbReference type="AlphaFoldDB" id="A0A0J8B8R2"/>
<name>A0A0J8B8R2_BETVV</name>
<dbReference type="FunFam" id="3.40.640.10:FF:000048">
    <property type="entry name" value="tyrosine aminotransferase"/>
    <property type="match status" value="1"/>
</dbReference>
<comment type="cofactor">
    <cofactor evidence="1 4 5">
        <name>pyridoxal 5'-phosphate</name>
        <dbReference type="ChEBI" id="CHEBI:597326"/>
    </cofactor>
</comment>
<dbReference type="GO" id="GO:0006572">
    <property type="term" value="P:L-tyrosine catabolic process"/>
    <property type="evidence" value="ECO:0007669"/>
    <property type="project" value="TreeGrafter"/>
</dbReference>
<dbReference type="EMBL" id="KQ090385">
    <property type="protein sequence ID" value="KMS96368.1"/>
    <property type="molecule type" value="Genomic_DNA"/>
</dbReference>
<sequence length="426" mass="47514">MENNESKLWRFNKKYEKGDGKMSEDNKRAMTVREALGMLKGNVNPEDKRPLIPMGHGDPSPFHCFRTAPAAEDAVVAALRSATFNGYSVTHGLPSARKAVAEYISKDLPYKLSPQDVYLTVGCKQAIQAAITALSLPDSNILMPRPTFAMYDAVAAFTGLELRHYDLQPETGWEVDLNSVEALVDNNTVAIVIINPGNPCGSVYTYQHLQKVAETARKLGLLVIADEVYEHITFGSKPFVRMAVFASIVPVLTLGSLSKRWIVPGWRLGWLVTTDPNHILQKSQYVERVKAFFNINADPPTFIQAAVPQIIEKTEEEFFSKCITVLRQDAELIVEKLKEIPSITCPNEPEGSMFVMVKLNLSMLDGIQDDADFCMKLAKQESMIILPGSTVGMKNWLRLTFALEPSVLEQGLERLKCFCQRNAKVE</sequence>
<evidence type="ECO:0000256" key="3">
    <source>
        <dbReference type="ARBA" id="ARBA00022898"/>
    </source>
</evidence>
<accession>A0A0J8B8R2</accession>
<dbReference type="OrthoDB" id="7042322at2759"/>
<evidence type="ECO:0000313" key="7">
    <source>
        <dbReference type="EMBL" id="KMS96368.1"/>
    </source>
</evidence>
<feature type="modified residue" description="N6-(pyridoxal phosphate)lysine" evidence="5">
    <location>
        <position position="259"/>
    </location>
</feature>
<comment type="similarity">
    <text evidence="2 4">Belongs to the class-I pyridoxal-phosphate-dependent aminotransferase family.</text>
</comment>
<dbReference type="PIRSF" id="PIRSF000517">
    <property type="entry name" value="Tyr_transaminase"/>
    <property type="match status" value="1"/>
</dbReference>
<dbReference type="InterPro" id="IPR004839">
    <property type="entry name" value="Aminotransferase_I/II_large"/>
</dbReference>
<dbReference type="PANTHER" id="PTHR45744">
    <property type="entry name" value="TYROSINE AMINOTRANSFERASE"/>
    <property type="match status" value="1"/>
</dbReference>
<evidence type="ECO:0000313" key="8">
    <source>
        <dbReference type="Proteomes" id="UP000035740"/>
    </source>
</evidence>
<dbReference type="GO" id="GO:0030170">
    <property type="term" value="F:pyridoxal phosphate binding"/>
    <property type="evidence" value="ECO:0007669"/>
    <property type="project" value="InterPro"/>
</dbReference>
<keyword evidence="3 4" id="KW-0663">Pyridoxal phosphate</keyword>
<proteinExistence type="inferred from homology"/>
<dbReference type="InterPro" id="IPR005958">
    <property type="entry name" value="TyrNic_aminoTrfase"/>
</dbReference>
<dbReference type="OMA" id="TWIRITI"/>
<dbReference type="eggNOG" id="KOG0259">
    <property type="taxonomic scope" value="Eukaryota"/>
</dbReference>
<dbReference type="CDD" id="cd00609">
    <property type="entry name" value="AAT_like"/>
    <property type="match status" value="1"/>
</dbReference>
<dbReference type="SUPFAM" id="SSF53383">
    <property type="entry name" value="PLP-dependent transferases"/>
    <property type="match status" value="1"/>
</dbReference>
<gene>
    <name evidence="7" type="ORF">BVRB_9g225780</name>
</gene>
<dbReference type="InterPro" id="IPR015422">
    <property type="entry name" value="PyrdxlP-dep_Trfase_small"/>
</dbReference>
<dbReference type="Pfam" id="PF00155">
    <property type="entry name" value="Aminotran_1_2"/>
    <property type="match status" value="1"/>
</dbReference>
<dbReference type="InterPro" id="IPR015421">
    <property type="entry name" value="PyrdxlP-dep_Trfase_major"/>
</dbReference>
<dbReference type="Gene3D" id="3.90.1150.10">
    <property type="entry name" value="Aspartate Aminotransferase, domain 1"/>
    <property type="match status" value="1"/>
</dbReference>